<keyword evidence="1" id="KW-1133">Transmembrane helix</keyword>
<feature type="transmembrane region" description="Helical" evidence="1">
    <location>
        <begin position="190"/>
        <end position="208"/>
    </location>
</feature>
<evidence type="ECO:0000256" key="1">
    <source>
        <dbReference type="SAM" id="Phobius"/>
    </source>
</evidence>
<name>A0AAV5NYC3_9VIBR</name>
<proteinExistence type="predicted"/>
<feature type="transmembrane region" description="Helical" evidence="1">
    <location>
        <begin position="119"/>
        <end position="138"/>
    </location>
</feature>
<accession>A0AAV5NYC3</accession>
<evidence type="ECO:0000313" key="3">
    <source>
        <dbReference type="Proteomes" id="UP001156690"/>
    </source>
</evidence>
<keyword evidence="3" id="KW-1185">Reference proteome</keyword>
<feature type="transmembrane region" description="Helical" evidence="1">
    <location>
        <begin position="13"/>
        <end position="32"/>
    </location>
</feature>
<dbReference type="AlphaFoldDB" id="A0AAV5NYC3"/>
<reference evidence="3" key="1">
    <citation type="journal article" date="2019" name="Int. J. Syst. Evol. Microbiol.">
        <title>The Global Catalogue of Microorganisms (GCM) 10K type strain sequencing project: providing services to taxonomists for standard genome sequencing and annotation.</title>
        <authorList>
            <consortium name="The Broad Institute Genomics Platform"/>
            <consortium name="The Broad Institute Genome Sequencing Center for Infectious Disease"/>
            <person name="Wu L."/>
            <person name="Ma J."/>
        </authorList>
    </citation>
    <scope>NUCLEOTIDE SEQUENCE [LARGE SCALE GENOMIC DNA]</scope>
    <source>
        <strain evidence="3">NBRC 15640</strain>
    </source>
</reference>
<dbReference type="Proteomes" id="UP001156690">
    <property type="component" value="Unassembled WGS sequence"/>
</dbReference>
<comment type="caution">
    <text evidence="2">The sequence shown here is derived from an EMBL/GenBank/DDBJ whole genome shotgun (WGS) entry which is preliminary data.</text>
</comment>
<evidence type="ECO:0008006" key="4">
    <source>
        <dbReference type="Google" id="ProtNLM"/>
    </source>
</evidence>
<sequence>MGNGENRREFLDLLSVFFTKYLVIFSATYKMFRHPHTFVDHIDESRTGIKRALIYFIESIVLVFVIPPYVLKDERSLGFIEQEFIVVGFAAYIAIIAFTHYLILCALERRKLNLRSTMILTFYAYGLMMICISLLTVIEDTSKLKPNISGGIENAKFWISIFAIYGMYVSVIAFHRWVGEVNNASAWKSFAALFIGLVFYNLVIVFFFV</sequence>
<feature type="transmembrane region" description="Helical" evidence="1">
    <location>
        <begin position="83"/>
        <end position="107"/>
    </location>
</feature>
<keyword evidence="1" id="KW-0472">Membrane</keyword>
<gene>
    <name evidence="2" type="ORF">GCM10007932_50830</name>
</gene>
<dbReference type="EMBL" id="BSNX01000075">
    <property type="protein sequence ID" value="GLQ75720.1"/>
    <property type="molecule type" value="Genomic_DNA"/>
</dbReference>
<keyword evidence="1" id="KW-0812">Transmembrane</keyword>
<feature type="transmembrane region" description="Helical" evidence="1">
    <location>
        <begin position="158"/>
        <end position="178"/>
    </location>
</feature>
<evidence type="ECO:0000313" key="2">
    <source>
        <dbReference type="EMBL" id="GLQ75720.1"/>
    </source>
</evidence>
<feature type="transmembrane region" description="Helical" evidence="1">
    <location>
        <begin position="52"/>
        <end position="71"/>
    </location>
</feature>
<protein>
    <recommendedName>
        <fullName evidence="4">Yip1 domain-containing protein</fullName>
    </recommendedName>
</protein>
<organism evidence="2 3">
    <name type="scientific">Vibrio penaeicida</name>
    <dbReference type="NCBI Taxonomy" id="104609"/>
    <lineage>
        <taxon>Bacteria</taxon>
        <taxon>Pseudomonadati</taxon>
        <taxon>Pseudomonadota</taxon>
        <taxon>Gammaproteobacteria</taxon>
        <taxon>Vibrionales</taxon>
        <taxon>Vibrionaceae</taxon>
        <taxon>Vibrio</taxon>
    </lineage>
</organism>